<comment type="caution">
    <text evidence="1">The sequence shown here is derived from an EMBL/GenBank/DDBJ whole genome shotgun (WGS) entry which is preliminary data.</text>
</comment>
<accession>A0A847RP62</accession>
<keyword evidence="2" id="KW-1185">Reference proteome</keyword>
<dbReference type="Pfam" id="PF21983">
    <property type="entry name" value="NikA-like"/>
    <property type="match status" value="1"/>
</dbReference>
<evidence type="ECO:0000313" key="2">
    <source>
        <dbReference type="Proteomes" id="UP000570474"/>
    </source>
</evidence>
<gene>
    <name evidence="1" type="primary">mobC</name>
    <name evidence="1" type="ORF">HGH92_11075</name>
</gene>
<name>A0A847RP62_9BACT</name>
<dbReference type="InterPro" id="IPR053842">
    <property type="entry name" value="NikA-like"/>
</dbReference>
<dbReference type="AlphaFoldDB" id="A0A847RP62"/>
<organism evidence="1 2">
    <name type="scientific">Chitinophaga varians</name>
    <dbReference type="NCBI Taxonomy" id="2202339"/>
    <lineage>
        <taxon>Bacteria</taxon>
        <taxon>Pseudomonadati</taxon>
        <taxon>Bacteroidota</taxon>
        <taxon>Chitinophagia</taxon>
        <taxon>Chitinophagales</taxon>
        <taxon>Chitinophagaceae</taxon>
        <taxon>Chitinophaga</taxon>
    </lineage>
</organism>
<proteinExistence type="predicted"/>
<dbReference type="EMBL" id="JABAIA010000001">
    <property type="protein sequence ID" value="NLR64846.1"/>
    <property type="molecule type" value="Genomic_DNA"/>
</dbReference>
<reference evidence="1 2" key="1">
    <citation type="submission" date="2020-04" db="EMBL/GenBank/DDBJ databases">
        <authorList>
            <person name="Yin C."/>
        </authorList>
    </citation>
    <scope>NUCLEOTIDE SEQUENCE [LARGE SCALE GENOMIC DNA]</scope>
    <source>
        <strain evidence="1 2">Ae27</strain>
    </source>
</reference>
<dbReference type="Proteomes" id="UP000570474">
    <property type="component" value="Unassembled WGS sequence"/>
</dbReference>
<sequence length="116" mass="13313">MARPRKNESEKRTLQVNIRLTLCENQRVTELAKSAGITPANLIRQKFFSGRFPVVKHSPIEIDLYRELHKIGVNLNQATHRINRNEFPGEYLSILIQLSRNVNHAIKLLVDDGRSG</sequence>
<evidence type="ECO:0000313" key="1">
    <source>
        <dbReference type="EMBL" id="NLR64846.1"/>
    </source>
</evidence>
<protein>
    <submittedName>
        <fullName evidence="1">Plasmid mobilization relaxosome protein MobC</fullName>
    </submittedName>
</protein>